<evidence type="ECO:0000313" key="6">
    <source>
        <dbReference type="Proteomes" id="UP000549009"/>
    </source>
</evidence>
<dbReference type="InterPro" id="IPR012551">
    <property type="entry name" value="DUF1707_SHOCT-like"/>
</dbReference>
<evidence type="ECO:0000313" key="5">
    <source>
        <dbReference type="Proteomes" id="UP000326505"/>
    </source>
</evidence>
<dbReference type="AlphaFoldDB" id="A0A5P2X3G1"/>
<evidence type="ECO:0000313" key="4">
    <source>
        <dbReference type="EMBL" id="QEV57695.1"/>
    </source>
</evidence>
<reference evidence="3 6" key="2">
    <citation type="submission" date="2020-08" db="EMBL/GenBank/DDBJ databases">
        <title>Genomic Encyclopedia of Type Strains, Phase III (KMG-III): the genomes of soil and plant-associated and newly described type strains.</title>
        <authorList>
            <person name="Whitman W."/>
        </authorList>
    </citation>
    <scope>NUCLEOTIDE SEQUENCE [LARGE SCALE GENOMIC DNA]</scope>
    <source>
        <strain evidence="3 6">CECT 3146</strain>
    </source>
</reference>
<dbReference type="KEGG" id="sspb:CP982_02360"/>
<gene>
    <name evidence="4" type="ORF">CP982_02360</name>
    <name evidence="3" type="ORF">FHS40_006500</name>
</gene>
<dbReference type="EMBL" id="CP023690">
    <property type="protein sequence ID" value="QEV57695.1"/>
    <property type="molecule type" value="Genomic_DNA"/>
</dbReference>
<dbReference type="PANTHER" id="PTHR40763">
    <property type="entry name" value="MEMBRANE PROTEIN-RELATED"/>
    <property type="match status" value="1"/>
</dbReference>
<keyword evidence="6" id="KW-1185">Reference proteome</keyword>
<name>A0A5P2X3G1_STRST</name>
<evidence type="ECO:0000313" key="3">
    <source>
        <dbReference type="EMBL" id="MBB5107383.1"/>
    </source>
</evidence>
<dbReference type="Proteomes" id="UP000549009">
    <property type="component" value="Unassembled WGS sequence"/>
</dbReference>
<sequence length="219" mass="23416">MSGEISPTGKPSGPGSAPELRASHADRERAVDVLRIAAGDGLLTAEELDERLEAALSARTRSELAVLTADLPPAPSAPGATGVEAKDVVRIEQVHSGAVERKGRWVVPRRLELDVTYCDVTLDFSGAVITHDTLRIDVGMTGKTLTLVTGPGVVVDTDGLQLVHSRVKYLRTPPDHAPDAPVTLRVELVGQKAHGRVVVRPPRRTFGQWLLRRPTALSA</sequence>
<dbReference type="Proteomes" id="UP000326505">
    <property type="component" value="Chromosome"/>
</dbReference>
<dbReference type="PANTHER" id="PTHR40763:SF5">
    <property type="entry name" value="MEMBRANE PROTEIN"/>
    <property type="match status" value="1"/>
</dbReference>
<evidence type="ECO:0000259" key="2">
    <source>
        <dbReference type="Pfam" id="PF08044"/>
    </source>
</evidence>
<feature type="region of interest" description="Disordered" evidence="1">
    <location>
        <begin position="1"/>
        <end position="25"/>
    </location>
</feature>
<dbReference type="OrthoDB" id="4772576at2"/>
<proteinExistence type="predicted"/>
<evidence type="ECO:0000256" key="1">
    <source>
        <dbReference type="SAM" id="MobiDB-lite"/>
    </source>
</evidence>
<dbReference type="EMBL" id="JACHJD010000013">
    <property type="protein sequence ID" value="MBB5107383.1"/>
    <property type="molecule type" value="Genomic_DNA"/>
</dbReference>
<accession>A0A5P2X3G1</accession>
<protein>
    <submittedName>
        <fullName evidence="4">DUF1707 domain-containing protein</fullName>
    </submittedName>
</protein>
<dbReference type="RefSeq" id="WP_150508898.1">
    <property type="nucleotide sequence ID" value="NZ_BMSQ01000013.1"/>
</dbReference>
<organism evidence="4 5">
    <name type="scientific">Streptomyces spectabilis</name>
    <dbReference type="NCBI Taxonomy" id="68270"/>
    <lineage>
        <taxon>Bacteria</taxon>
        <taxon>Bacillati</taxon>
        <taxon>Actinomycetota</taxon>
        <taxon>Actinomycetes</taxon>
        <taxon>Kitasatosporales</taxon>
        <taxon>Streptomycetaceae</taxon>
        <taxon>Streptomyces</taxon>
    </lineage>
</organism>
<feature type="domain" description="DUF1707" evidence="2">
    <location>
        <begin position="20"/>
        <end position="72"/>
    </location>
</feature>
<reference evidence="4 5" key="1">
    <citation type="submission" date="2017-09" db="EMBL/GenBank/DDBJ databases">
        <authorList>
            <person name="Lee N."/>
            <person name="Cho B.-K."/>
        </authorList>
    </citation>
    <scope>NUCLEOTIDE SEQUENCE [LARGE SCALE GENOMIC DNA]</scope>
    <source>
        <strain evidence="4 5">ATCC 27465</strain>
    </source>
</reference>
<dbReference type="Pfam" id="PF08044">
    <property type="entry name" value="DUF1707"/>
    <property type="match status" value="1"/>
</dbReference>